<gene>
    <name evidence="2" type="ORF">C1H46_025134</name>
</gene>
<keyword evidence="1" id="KW-0732">Signal</keyword>
<dbReference type="STRING" id="106549.A0A540LS33"/>
<name>A0A540LS33_MALBA</name>
<feature type="signal peptide" evidence="1">
    <location>
        <begin position="1"/>
        <end position="20"/>
    </location>
</feature>
<sequence>MGRWRATASLLLSRVAAAGASKSSVPAKPPFHISCPLASNSFHFRFLNSRPFSAIPSRISFEANDYDSEPPCYVSIENIISLYEIVRDSAAA</sequence>
<proteinExistence type="predicted"/>
<evidence type="ECO:0000256" key="1">
    <source>
        <dbReference type="SAM" id="SignalP"/>
    </source>
</evidence>
<feature type="chain" id="PRO_5021935571" evidence="1">
    <location>
        <begin position="21"/>
        <end position="92"/>
    </location>
</feature>
<dbReference type="AlphaFoldDB" id="A0A540LS33"/>
<dbReference type="Proteomes" id="UP000315295">
    <property type="component" value="Unassembled WGS sequence"/>
</dbReference>
<accession>A0A540LS33</accession>
<evidence type="ECO:0000313" key="3">
    <source>
        <dbReference type="Proteomes" id="UP000315295"/>
    </source>
</evidence>
<organism evidence="2 3">
    <name type="scientific">Malus baccata</name>
    <name type="common">Siberian crab apple</name>
    <name type="synonym">Pyrus baccata</name>
    <dbReference type="NCBI Taxonomy" id="106549"/>
    <lineage>
        <taxon>Eukaryota</taxon>
        <taxon>Viridiplantae</taxon>
        <taxon>Streptophyta</taxon>
        <taxon>Embryophyta</taxon>
        <taxon>Tracheophyta</taxon>
        <taxon>Spermatophyta</taxon>
        <taxon>Magnoliopsida</taxon>
        <taxon>eudicotyledons</taxon>
        <taxon>Gunneridae</taxon>
        <taxon>Pentapetalae</taxon>
        <taxon>rosids</taxon>
        <taxon>fabids</taxon>
        <taxon>Rosales</taxon>
        <taxon>Rosaceae</taxon>
        <taxon>Amygdaloideae</taxon>
        <taxon>Maleae</taxon>
        <taxon>Malus</taxon>
    </lineage>
</organism>
<keyword evidence="3" id="KW-1185">Reference proteome</keyword>
<reference evidence="2 3" key="1">
    <citation type="journal article" date="2019" name="G3 (Bethesda)">
        <title>Sequencing of a Wild Apple (Malus baccata) Genome Unravels the Differences Between Cultivated and Wild Apple Species Regarding Disease Resistance and Cold Tolerance.</title>
        <authorList>
            <person name="Chen X."/>
        </authorList>
    </citation>
    <scope>NUCLEOTIDE SEQUENCE [LARGE SCALE GENOMIC DNA]</scope>
    <source>
        <strain evidence="3">cv. Shandingzi</strain>
        <tissue evidence="2">Leaves</tissue>
    </source>
</reference>
<protein>
    <submittedName>
        <fullName evidence="2">Uncharacterized protein</fullName>
    </submittedName>
</protein>
<comment type="caution">
    <text evidence="2">The sequence shown here is derived from an EMBL/GenBank/DDBJ whole genome shotgun (WGS) entry which is preliminary data.</text>
</comment>
<dbReference type="EMBL" id="VIEB01000483">
    <property type="protein sequence ID" value="TQD89285.1"/>
    <property type="molecule type" value="Genomic_DNA"/>
</dbReference>
<evidence type="ECO:0000313" key="2">
    <source>
        <dbReference type="EMBL" id="TQD89285.1"/>
    </source>
</evidence>